<accession>A0A833ST34</accession>
<dbReference type="AlphaFoldDB" id="A0A833ST34"/>
<dbReference type="Proteomes" id="UP000602510">
    <property type="component" value="Unassembled WGS sequence"/>
</dbReference>
<organism evidence="1 3">
    <name type="scientific">Phytophthora infestans</name>
    <name type="common">Potato late blight agent</name>
    <name type="synonym">Botrytis infestans</name>
    <dbReference type="NCBI Taxonomy" id="4787"/>
    <lineage>
        <taxon>Eukaryota</taxon>
        <taxon>Sar</taxon>
        <taxon>Stramenopiles</taxon>
        <taxon>Oomycota</taxon>
        <taxon>Peronosporomycetes</taxon>
        <taxon>Peronosporales</taxon>
        <taxon>Peronosporaceae</taxon>
        <taxon>Phytophthora</taxon>
    </lineage>
</organism>
<evidence type="ECO:0000313" key="2">
    <source>
        <dbReference type="EMBL" id="KAF4140840.1"/>
    </source>
</evidence>
<dbReference type="Proteomes" id="UP000704712">
    <property type="component" value="Unassembled WGS sequence"/>
</dbReference>
<keyword evidence="3" id="KW-1185">Reference proteome</keyword>
<evidence type="ECO:0000313" key="3">
    <source>
        <dbReference type="Proteomes" id="UP000602510"/>
    </source>
</evidence>
<dbReference type="EMBL" id="JAACNO010001405">
    <property type="protein sequence ID" value="KAF4140840.1"/>
    <property type="molecule type" value="Genomic_DNA"/>
</dbReference>
<gene>
    <name evidence="1" type="ORF">GN244_ATG10307</name>
    <name evidence="2" type="ORF">GN958_ATG09688</name>
</gene>
<name>A0A833ST34_PHYIN</name>
<proteinExistence type="predicted"/>
<evidence type="ECO:0000313" key="1">
    <source>
        <dbReference type="EMBL" id="KAF4037573.1"/>
    </source>
</evidence>
<sequence>MDIAKEDRKRSDEAFLRCRLGKSMRAKFLQRANSDSEDDEAPCAEVDVLQQCIHGVKEEL</sequence>
<comment type="caution">
    <text evidence="1">The sequence shown here is derived from an EMBL/GenBank/DDBJ whole genome shotgun (WGS) entry which is preliminary data.</text>
</comment>
<reference evidence="1" key="1">
    <citation type="submission" date="2020-04" db="EMBL/GenBank/DDBJ databases">
        <title>Hybrid Assembly of Korean Phytophthora infestans isolates.</title>
        <authorList>
            <person name="Prokchorchik M."/>
            <person name="Lee Y."/>
            <person name="Seo J."/>
            <person name="Cho J.-H."/>
            <person name="Park Y.-E."/>
            <person name="Jang D.-C."/>
            <person name="Im J.-S."/>
            <person name="Choi J.-G."/>
            <person name="Park H.-J."/>
            <person name="Lee G.-B."/>
            <person name="Lee Y.-G."/>
            <person name="Hong S.-Y."/>
            <person name="Cho K."/>
            <person name="Sohn K.H."/>
        </authorList>
    </citation>
    <scope>NUCLEOTIDE SEQUENCE</scope>
    <source>
        <strain evidence="1">KR_1_A1</strain>
        <strain evidence="2">KR_2_A2</strain>
    </source>
</reference>
<protein>
    <submittedName>
        <fullName evidence="1">Uncharacterized protein</fullName>
    </submittedName>
</protein>
<dbReference type="EMBL" id="WSZM01000237">
    <property type="protein sequence ID" value="KAF4037573.1"/>
    <property type="molecule type" value="Genomic_DNA"/>
</dbReference>